<name>A0A5J4W5B4_9EUKA</name>
<organism evidence="5 6">
    <name type="scientific">Streblomastix strix</name>
    <dbReference type="NCBI Taxonomy" id="222440"/>
    <lineage>
        <taxon>Eukaryota</taxon>
        <taxon>Metamonada</taxon>
        <taxon>Preaxostyla</taxon>
        <taxon>Oxymonadida</taxon>
        <taxon>Streblomastigidae</taxon>
        <taxon>Streblomastix</taxon>
    </lineage>
</organism>
<proteinExistence type="inferred from homology"/>
<gene>
    <name evidence="5" type="ORF">EZS28_014401</name>
</gene>
<reference evidence="5 6" key="1">
    <citation type="submission" date="2019-03" db="EMBL/GenBank/DDBJ databases">
        <title>Single cell metagenomics reveals metabolic interactions within the superorganism composed of flagellate Streblomastix strix and complex community of Bacteroidetes bacteria on its surface.</title>
        <authorList>
            <person name="Treitli S.C."/>
            <person name="Kolisko M."/>
            <person name="Husnik F."/>
            <person name="Keeling P."/>
            <person name="Hampl V."/>
        </authorList>
    </citation>
    <scope>NUCLEOTIDE SEQUENCE [LARGE SCALE GENOMIC DNA]</scope>
    <source>
        <strain evidence="5">ST1C</strain>
    </source>
</reference>
<dbReference type="Gene3D" id="3.40.50.1440">
    <property type="entry name" value="Tubulin/FtsZ, GTPase domain"/>
    <property type="match status" value="1"/>
</dbReference>
<dbReference type="SUPFAM" id="SSF52490">
    <property type="entry name" value="Tubulin nucleotide-binding domain-like"/>
    <property type="match status" value="1"/>
</dbReference>
<keyword evidence="4" id="KW-0342">GTP-binding</keyword>
<accession>A0A5J4W5B4</accession>
<evidence type="ECO:0008006" key="7">
    <source>
        <dbReference type="Google" id="ProtNLM"/>
    </source>
</evidence>
<keyword evidence="3" id="KW-0547">Nucleotide-binding</keyword>
<dbReference type="GO" id="GO:0007017">
    <property type="term" value="P:microtubule-based process"/>
    <property type="evidence" value="ECO:0007669"/>
    <property type="project" value="InterPro"/>
</dbReference>
<keyword evidence="2" id="KW-0493">Microtubule</keyword>
<comment type="similarity">
    <text evidence="1">Belongs to the tubulin family.</text>
</comment>
<dbReference type="AlphaFoldDB" id="A0A5J4W5B4"/>
<evidence type="ECO:0000256" key="2">
    <source>
        <dbReference type="ARBA" id="ARBA00022701"/>
    </source>
</evidence>
<dbReference type="EMBL" id="SNRW01003356">
    <property type="protein sequence ID" value="KAA6390068.1"/>
    <property type="molecule type" value="Genomic_DNA"/>
</dbReference>
<protein>
    <recommendedName>
        <fullName evidence="7">Tubulin/FtsZ GTPase domain-containing protein</fullName>
    </recommendedName>
</protein>
<sequence length="74" mass="8707">HREEFHSEQIITGKERTANNYTRGHYTTCIQEIYLYIDRIRSLTCNCTDLQCLIDFISFGGGIGAEFWSDRLER</sequence>
<dbReference type="PANTHER" id="PTHR11588">
    <property type="entry name" value="TUBULIN"/>
    <property type="match status" value="1"/>
</dbReference>
<feature type="non-terminal residue" evidence="5">
    <location>
        <position position="1"/>
    </location>
</feature>
<dbReference type="GO" id="GO:0005874">
    <property type="term" value="C:microtubule"/>
    <property type="evidence" value="ECO:0007669"/>
    <property type="project" value="UniProtKB-KW"/>
</dbReference>
<dbReference type="GO" id="GO:0005525">
    <property type="term" value="F:GTP binding"/>
    <property type="evidence" value="ECO:0007669"/>
    <property type="project" value="UniProtKB-KW"/>
</dbReference>
<evidence type="ECO:0000256" key="1">
    <source>
        <dbReference type="ARBA" id="ARBA00009636"/>
    </source>
</evidence>
<evidence type="ECO:0000313" key="5">
    <source>
        <dbReference type="EMBL" id="KAA6390068.1"/>
    </source>
</evidence>
<evidence type="ECO:0000256" key="4">
    <source>
        <dbReference type="ARBA" id="ARBA00023134"/>
    </source>
</evidence>
<evidence type="ECO:0000256" key="3">
    <source>
        <dbReference type="ARBA" id="ARBA00022741"/>
    </source>
</evidence>
<dbReference type="InterPro" id="IPR036525">
    <property type="entry name" value="Tubulin/FtsZ_GTPase_sf"/>
</dbReference>
<dbReference type="Proteomes" id="UP000324800">
    <property type="component" value="Unassembled WGS sequence"/>
</dbReference>
<comment type="caution">
    <text evidence="5">The sequence shown here is derived from an EMBL/GenBank/DDBJ whole genome shotgun (WGS) entry which is preliminary data.</text>
</comment>
<dbReference type="InterPro" id="IPR000217">
    <property type="entry name" value="Tubulin"/>
</dbReference>
<evidence type="ECO:0000313" key="6">
    <source>
        <dbReference type="Proteomes" id="UP000324800"/>
    </source>
</evidence>